<comment type="caution">
    <text evidence="3">The sequence shown here is derived from an EMBL/GenBank/DDBJ whole genome shotgun (WGS) entry which is preliminary data.</text>
</comment>
<feature type="region of interest" description="Disordered" evidence="1">
    <location>
        <begin position="70"/>
        <end position="102"/>
    </location>
</feature>
<organism evidence="3">
    <name type="scientific">Candidatus Enterococcus mansonii</name>
    <dbReference type="NCBI Taxonomy" id="1834181"/>
    <lineage>
        <taxon>Bacteria</taxon>
        <taxon>Bacillati</taxon>
        <taxon>Bacillota</taxon>
        <taxon>Bacilli</taxon>
        <taxon>Lactobacillales</taxon>
        <taxon>Enterococcaceae</taxon>
        <taxon>Enterococcus</taxon>
    </lineage>
</organism>
<reference evidence="2 4" key="2">
    <citation type="submission" date="2018-07" db="EMBL/GenBank/DDBJ databases">
        <title>The Genome Sequence of Enterococcus sp. DIV0659b.</title>
        <authorList>
            <consortium name="The Broad Institute Genomics Platform"/>
            <consortium name="The Broad Institute Genomic Center for Infectious Diseases"/>
            <person name="Earl A."/>
            <person name="Manson A."/>
            <person name="Schwartman J."/>
            <person name="Gilmore M."/>
            <person name="Abouelleil A."/>
            <person name="Cao P."/>
            <person name="Chapman S."/>
            <person name="Cusick C."/>
            <person name="Shea T."/>
            <person name="Young S."/>
            <person name="Neafsey D."/>
            <person name="Nusbaum C."/>
            <person name="Birren B."/>
        </authorList>
    </citation>
    <scope>NUCLEOTIDE SEQUENCE [LARGE SCALE GENOMIC DNA]</scope>
    <source>
        <strain evidence="2 4">4G2_DIV0659</strain>
    </source>
</reference>
<sequence>MKNLNLMSMKLQFFAADSGSEGDQQGTGTEGDGEEQNEINIEDLTDEQIEAIKTKLDLKTNEEIDSIVKGKKAKWQKDQEAKQKEADRLATMNEDEKAEHEKQKLLNRIAELEKKDNFTAMSKEASKMLSEASISADDEILNFVVKDTAEDTQQAVNSFISLIDKKAEEKTKAALSGTAPRVNLTPGKQMTKSEIMAIKNDSERQKAIKENIHLFR</sequence>
<dbReference type="AlphaFoldDB" id="A0A242CIL4"/>
<proteinExistence type="predicted"/>
<evidence type="ECO:0008006" key="5">
    <source>
        <dbReference type="Google" id="ProtNLM"/>
    </source>
</evidence>
<evidence type="ECO:0000256" key="1">
    <source>
        <dbReference type="SAM" id="MobiDB-lite"/>
    </source>
</evidence>
<dbReference type="InterPro" id="IPR025580">
    <property type="entry name" value="Gp46"/>
</dbReference>
<reference evidence="3" key="1">
    <citation type="submission" date="2017-05" db="EMBL/GenBank/DDBJ databases">
        <title>The Genome Sequence of Enterococcus sp. 4G2_DIV0659.</title>
        <authorList>
            <consortium name="The Broad Institute Genomics Platform"/>
            <consortium name="The Broad Institute Genomic Center for Infectious Diseases"/>
            <person name="Earl A."/>
            <person name="Manson A."/>
            <person name="Schwartman J."/>
            <person name="Gilmore M."/>
            <person name="Abouelleil A."/>
            <person name="Cao P."/>
            <person name="Chapman S."/>
            <person name="Cusick C."/>
            <person name="Shea T."/>
            <person name="Young S."/>
            <person name="Neafsey D."/>
            <person name="Nusbaum C."/>
            <person name="Birren B."/>
        </authorList>
    </citation>
    <scope>NUCLEOTIDE SEQUENCE [LARGE SCALE GENOMIC DNA]</scope>
    <source>
        <strain evidence="3">4G2_DIV0659</strain>
    </source>
</reference>
<feature type="region of interest" description="Disordered" evidence="1">
    <location>
        <begin position="15"/>
        <end position="41"/>
    </location>
</feature>
<gene>
    <name evidence="3" type="ORF">A5880_000301</name>
    <name evidence="2" type="ORF">A5880_002398</name>
</gene>
<dbReference type="EMBL" id="NGLE02000001">
    <property type="protein sequence ID" value="MEI5994812.1"/>
    <property type="molecule type" value="Genomic_DNA"/>
</dbReference>
<protein>
    <recommendedName>
        <fullName evidence="5">Phage scaffold protein</fullName>
    </recommendedName>
</protein>
<feature type="compositionally biased region" description="Basic and acidic residues" evidence="1">
    <location>
        <begin position="75"/>
        <end position="102"/>
    </location>
</feature>
<feature type="compositionally biased region" description="Acidic residues" evidence="1">
    <location>
        <begin position="31"/>
        <end position="41"/>
    </location>
</feature>
<dbReference type="EMBL" id="NGLE01000001">
    <property type="protein sequence ID" value="OTO09622.1"/>
    <property type="molecule type" value="Genomic_DNA"/>
</dbReference>
<feature type="compositionally biased region" description="Low complexity" evidence="1">
    <location>
        <begin position="17"/>
        <end position="27"/>
    </location>
</feature>
<evidence type="ECO:0000313" key="3">
    <source>
        <dbReference type="EMBL" id="OTO09622.1"/>
    </source>
</evidence>
<evidence type="ECO:0000313" key="2">
    <source>
        <dbReference type="EMBL" id="MEI5994812.1"/>
    </source>
</evidence>
<evidence type="ECO:0000313" key="4">
    <source>
        <dbReference type="Proteomes" id="UP000195139"/>
    </source>
</evidence>
<name>A0A242CIL4_9ENTE</name>
<accession>A0A242CIL4</accession>
<keyword evidence="4" id="KW-1185">Reference proteome</keyword>
<dbReference type="Proteomes" id="UP000195139">
    <property type="component" value="Unassembled WGS sequence"/>
</dbReference>
<dbReference type="RefSeq" id="WP_256924767.1">
    <property type="nucleotide sequence ID" value="NZ_NGLE02000001.1"/>
</dbReference>
<dbReference type="Pfam" id="PF14265">
    <property type="entry name" value="DUF4355"/>
    <property type="match status" value="1"/>
</dbReference>
<dbReference type="STRING" id="1834181.A5880_000301"/>